<dbReference type="PANTHER" id="PTHR20208">
    <property type="entry name" value="STRUCTURE-SPECIFIC ENDONUCLEASE SUBUNIT SLX1"/>
    <property type="match status" value="1"/>
</dbReference>
<dbReference type="Gene3D" id="3.40.1440.10">
    <property type="entry name" value="GIY-YIG endonuclease"/>
    <property type="match status" value="1"/>
</dbReference>
<dbReference type="HAMAP" id="MF_03100">
    <property type="entry name" value="Endonuc_su_Slx1"/>
    <property type="match status" value="1"/>
</dbReference>
<evidence type="ECO:0000256" key="8">
    <source>
        <dbReference type="HAMAP-Rule" id="MF_03100"/>
    </source>
</evidence>
<keyword evidence="7 8" id="KW-0539">Nucleus</keyword>
<dbReference type="OrthoDB" id="24645at2759"/>
<dbReference type="EMBL" id="ASPP01010919">
    <property type="protein sequence ID" value="ETO22224.1"/>
    <property type="molecule type" value="Genomic_DNA"/>
</dbReference>
<comment type="caution">
    <text evidence="8">Lacks conserved residue(s) required for the propagation of feature annotation.</text>
</comment>
<dbReference type="EC" id="3.1.-.-" evidence="8"/>
<proteinExistence type="inferred from homology"/>
<dbReference type="Gene3D" id="3.30.40.10">
    <property type="entry name" value="Zinc/RING finger domain, C3HC4 (zinc finger)"/>
    <property type="match status" value="1"/>
</dbReference>
<dbReference type="GO" id="GO:0006310">
    <property type="term" value="P:DNA recombination"/>
    <property type="evidence" value="ECO:0007669"/>
    <property type="project" value="UniProtKB-UniRule"/>
</dbReference>
<dbReference type="InterPro" id="IPR000305">
    <property type="entry name" value="GIY-YIG_endonuc"/>
</dbReference>
<evidence type="ECO:0000256" key="9">
    <source>
        <dbReference type="SAM" id="MobiDB-lite"/>
    </source>
</evidence>
<evidence type="ECO:0000256" key="5">
    <source>
        <dbReference type="ARBA" id="ARBA00023172"/>
    </source>
</evidence>
<evidence type="ECO:0000256" key="3">
    <source>
        <dbReference type="ARBA" id="ARBA00022763"/>
    </source>
</evidence>
<dbReference type="SUPFAM" id="SSF82771">
    <property type="entry name" value="GIY-YIG endonuclease"/>
    <property type="match status" value="1"/>
</dbReference>
<evidence type="ECO:0000256" key="7">
    <source>
        <dbReference type="ARBA" id="ARBA00023242"/>
    </source>
</evidence>
<evidence type="ECO:0000256" key="1">
    <source>
        <dbReference type="ARBA" id="ARBA00022722"/>
    </source>
</evidence>
<dbReference type="PROSITE" id="PS50164">
    <property type="entry name" value="GIY_YIG"/>
    <property type="match status" value="1"/>
</dbReference>
<feature type="compositionally biased region" description="Acidic residues" evidence="9">
    <location>
        <begin position="432"/>
        <end position="454"/>
    </location>
</feature>
<keyword evidence="12" id="KW-1185">Reference proteome</keyword>
<comment type="function">
    <text evidence="8">Catalytic subunit of a heterodimeric structure-specific endonuclease that resolves DNA secondary structures generated during DNA repair and recombination. Has endonuclease activity towards branched DNA substrates, introducing single-strand cuts in duplex DNA close to junctions with ss-DNA.</text>
</comment>
<keyword evidence="4 8" id="KW-0378">Hydrolase</keyword>
<keyword evidence="6 8" id="KW-0234">DNA repair</keyword>
<dbReference type="GO" id="GO:0017108">
    <property type="term" value="F:5'-flap endonuclease activity"/>
    <property type="evidence" value="ECO:0007669"/>
    <property type="project" value="InterPro"/>
</dbReference>
<dbReference type="InterPro" id="IPR013083">
    <property type="entry name" value="Znf_RING/FYVE/PHD"/>
</dbReference>
<dbReference type="GO" id="GO:0006281">
    <property type="term" value="P:DNA repair"/>
    <property type="evidence" value="ECO:0007669"/>
    <property type="project" value="UniProtKB-UniRule"/>
</dbReference>
<dbReference type="InterPro" id="IPR027520">
    <property type="entry name" value="Slx1"/>
</dbReference>
<dbReference type="CDD" id="cd10455">
    <property type="entry name" value="GIY-YIG_SLX1"/>
    <property type="match status" value="1"/>
</dbReference>
<keyword evidence="2 8" id="KW-0255">Endonuclease</keyword>
<evidence type="ECO:0000313" key="11">
    <source>
        <dbReference type="EMBL" id="ETO22224.1"/>
    </source>
</evidence>
<evidence type="ECO:0000256" key="4">
    <source>
        <dbReference type="ARBA" id="ARBA00022801"/>
    </source>
</evidence>
<protein>
    <recommendedName>
        <fullName evidence="8">Structure-specific endonuclease subunit SLX1 homolog</fullName>
        <ecNumber evidence="8">3.1.-.-</ecNumber>
    </recommendedName>
</protein>
<evidence type="ECO:0000256" key="2">
    <source>
        <dbReference type="ARBA" id="ARBA00022759"/>
    </source>
</evidence>
<comment type="caution">
    <text evidence="11">The sequence shown here is derived from an EMBL/GenBank/DDBJ whole genome shotgun (WGS) entry which is preliminary data.</text>
</comment>
<gene>
    <name evidence="11" type="ORF">RFI_14976</name>
</gene>
<dbReference type="InterPro" id="IPR050381">
    <property type="entry name" value="SLX1_endonuclease"/>
</dbReference>
<comment type="subcellular location">
    <subcellularLocation>
        <location evidence="8">Nucleus</location>
    </subcellularLocation>
</comment>
<name>X6N8Z0_RETFI</name>
<evidence type="ECO:0000259" key="10">
    <source>
        <dbReference type="PROSITE" id="PS50164"/>
    </source>
</evidence>
<dbReference type="Proteomes" id="UP000023152">
    <property type="component" value="Unassembled WGS sequence"/>
</dbReference>
<keyword evidence="1 8" id="KW-0540">Nuclease</keyword>
<feature type="region of interest" description="Disordered" evidence="9">
    <location>
        <begin position="415"/>
        <end position="469"/>
    </location>
</feature>
<keyword evidence="5 8" id="KW-0233">DNA recombination</keyword>
<keyword evidence="3 8" id="KW-0227">DNA damage</keyword>
<reference evidence="11 12" key="1">
    <citation type="journal article" date="2013" name="Curr. Biol.">
        <title>The Genome of the Foraminiferan Reticulomyxa filosa.</title>
        <authorList>
            <person name="Glockner G."/>
            <person name="Hulsmann N."/>
            <person name="Schleicher M."/>
            <person name="Noegel A.A."/>
            <person name="Eichinger L."/>
            <person name="Gallinger C."/>
            <person name="Pawlowski J."/>
            <person name="Sierra R."/>
            <person name="Euteneuer U."/>
            <person name="Pillet L."/>
            <person name="Moustafa A."/>
            <person name="Platzer M."/>
            <person name="Groth M."/>
            <person name="Szafranski K."/>
            <person name="Schliwa M."/>
        </authorList>
    </citation>
    <scope>NUCLEOTIDE SEQUENCE [LARGE SCALE GENOMIC DNA]</scope>
</reference>
<comment type="similarity">
    <text evidence="8">Belongs to the SLX1 family.</text>
</comment>
<comment type="subunit">
    <text evidence="8">Forms a heterodimer with a member of the SLX4 family.</text>
</comment>
<comment type="cofactor">
    <cofactor evidence="8">
        <name>a divalent metal cation</name>
        <dbReference type="ChEBI" id="CHEBI:60240"/>
    </cofactor>
</comment>
<organism evidence="11 12">
    <name type="scientific">Reticulomyxa filosa</name>
    <dbReference type="NCBI Taxonomy" id="46433"/>
    <lineage>
        <taxon>Eukaryota</taxon>
        <taxon>Sar</taxon>
        <taxon>Rhizaria</taxon>
        <taxon>Retaria</taxon>
        <taxon>Foraminifera</taxon>
        <taxon>Monothalamids</taxon>
        <taxon>Reticulomyxidae</taxon>
        <taxon>Reticulomyxa</taxon>
    </lineage>
</organism>
<evidence type="ECO:0000256" key="6">
    <source>
        <dbReference type="ARBA" id="ARBA00023204"/>
    </source>
</evidence>
<accession>X6N8Z0</accession>
<feature type="domain" description="GIY-YIG" evidence="10">
    <location>
        <begin position="65"/>
        <end position="154"/>
    </location>
</feature>
<dbReference type="Pfam" id="PF01541">
    <property type="entry name" value="GIY-YIG"/>
    <property type="match status" value="1"/>
</dbReference>
<sequence>MLLIHSRLVIYFRLVLLLALKIFVLACKYKKPLTLTQSITNELLILNKINFEEFEMNPKANHDSHVYCCYLLKCLNQEWENYIYIGFTNNPVRRIKQHNGLLENGAKKTRWKRPWEMVVFVYGFPTKHSALQFEWHWQNPNSSRILKHKFKKNQNSVKKKFEVLVEMLNINPWRQYPLHLNFTKQAFKDDWDQFLHIKDHYLSHIPAYMNIYVRPLYVLTYFLTKGSQQKESANANENEKTDINDGSNDTSLVLSENASFILHPSDQDILTRHCWASRAMLPKIVFCHCCCLTVSLTDLKQSILSPLKHTSEVDRTSDVAITTHSQPSLHISLLQNRLTKCPKCFGFLHILCLAKAHVSNELKKRENQKKKEDFDETFDRSNLLPKIMSCPKCGNLSHWAEFIANIVKLSQATFDGDDDNDNDKNNSTVIDIDFDDDDSDDDYEGGKEDDDNDDNDKNANHSHKAKANEIGENDCQYSVDHNDYHCPDILTSRSMAGLESVQRHEFVDTCKKHSPNSGVNASSVKLNLSNVYKNLSNDDDNDITISDSDHSPKQTLPILDSFDIVSSTIRNEKDDNGLDDSMEMTFQERLLAKQKSCQNTTNPDGL</sequence>
<dbReference type="InterPro" id="IPR035901">
    <property type="entry name" value="GIY-YIG_endonuc_sf"/>
</dbReference>
<dbReference type="AlphaFoldDB" id="X6N8Z0"/>
<evidence type="ECO:0000313" key="12">
    <source>
        <dbReference type="Proteomes" id="UP000023152"/>
    </source>
</evidence>
<dbReference type="GO" id="GO:0033557">
    <property type="term" value="C:Slx1-Slx4 complex"/>
    <property type="evidence" value="ECO:0007669"/>
    <property type="project" value="UniProtKB-UniRule"/>
</dbReference>